<dbReference type="InterPro" id="IPR005467">
    <property type="entry name" value="His_kinase_dom"/>
</dbReference>
<dbReference type="SUPFAM" id="SSF47384">
    <property type="entry name" value="Homodimeric domain of signal transducing histidine kinase"/>
    <property type="match status" value="1"/>
</dbReference>
<dbReference type="SMART" id="SM00448">
    <property type="entry name" value="REC"/>
    <property type="match status" value="1"/>
</dbReference>
<dbReference type="Proteomes" id="UP000623795">
    <property type="component" value="Unassembled WGS sequence"/>
</dbReference>
<keyword evidence="14" id="KW-0175">Coiled coil</keyword>
<feature type="transmembrane region" description="Helical" evidence="16">
    <location>
        <begin position="85"/>
        <end position="112"/>
    </location>
</feature>
<dbReference type="CDD" id="cd00082">
    <property type="entry name" value="HisKA"/>
    <property type="match status" value="1"/>
</dbReference>
<evidence type="ECO:0000259" key="17">
    <source>
        <dbReference type="PROSITE" id="PS50109"/>
    </source>
</evidence>
<dbReference type="NCBIfam" id="TIGR00229">
    <property type="entry name" value="sensory_box"/>
    <property type="match status" value="2"/>
</dbReference>
<evidence type="ECO:0000256" key="12">
    <source>
        <dbReference type="PROSITE-ProRule" id="PRU00110"/>
    </source>
</evidence>
<dbReference type="InterPro" id="IPR003661">
    <property type="entry name" value="HisK_dim/P_dom"/>
</dbReference>
<evidence type="ECO:0000256" key="10">
    <source>
        <dbReference type="ARBA" id="ARBA00023012"/>
    </source>
</evidence>
<dbReference type="Gene3D" id="3.40.50.2300">
    <property type="match status" value="1"/>
</dbReference>
<dbReference type="PROSITE" id="PS50894">
    <property type="entry name" value="HPT"/>
    <property type="match status" value="1"/>
</dbReference>
<feature type="domain" description="Response regulatory" evidence="18">
    <location>
        <begin position="1247"/>
        <end position="1364"/>
    </location>
</feature>
<keyword evidence="9 16" id="KW-1133">Transmembrane helix</keyword>
<evidence type="ECO:0000259" key="20">
    <source>
        <dbReference type="PROSITE" id="PS50839"/>
    </source>
</evidence>
<feature type="transmembrane region" description="Helical" evidence="16">
    <location>
        <begin position="119"/>
        <end position="139"/>
    </location>
</feature>
<evidence type="ECO:0000256" key="1">
    <source>
        <dbReference type="ARBA" id="ARBA00000085"/>
    </source>
</evidence>
<protein>
    <recommendedName>
        <fullName evidence="3">histidine kinase</fullName>
        <ecNumber evidence="3">2.7.13.3</ecNumber>
    </recommendedName>
</protein>
<dbReference type="Pfam" id="PF01627">
    <property type="entry name" value="Hpt"/>
    <property type="match status" value="1"/>
</dbReference>
<evidence type="ECO:0000256" key="3">
    <source>
        <dbReference type="ARBA" id="ARBA00012438"/>
    </source>
</evidence>
<dbReference type="Gene3D" id="1.20.120.160">
    <property type="entry name" value="HPT domain"/>
    <property type="match status" value="1"/>
</dbReference>
<feature type="transmembrane region" description="Helical" evidence="16">
    <location>
        <begin position="194"/>
        <end position="219"/>
    </location>
</feature>
<evidence type="ECO:0000256" key="11">
    <source>
        <dbReference type="ARBA" id="ARBA00023136"/>
    </source>
</evidence>
<dbReference type="SUPFAM" id="SSF55785">
    <property type="entry name" value="PYP-like sensor domain (PAS domain)"/>
    <property type="match status" value="2"/>
</dbReference>
<evidence type="ECO:0000256" key="8">
    <source>
        <dbReference type="ARBA" id="ARBA00022840"/>
    </source>
</evidence>
<feature type="compositionally biased region" description="Polar residues" evidence="15">
    <location>
        <begin position="1"/>
        <end position="11"/>
    </location>
</feature>
<dbReference type="InterPro" id="IPR007895">
    <property type="entry name" value="MASE1"/>
</dbReference>
<keyword evidence="5 13" id="KW-0597">Phosphoprotein</keyword>
<dbReference type="CDD" id="cd17546">
    <property type="entry name" value="REC_hyHK_CKI1_RcsC-like"/>
    <property type="match status" value="1"/>
</dbReference>
<organism evidence="22 23">
    <name type="scientific">Aromatoleum toluvorans</name>
    <dbReference type="NCBI Taxonomy" id="92002"/>
    <lineage>
        <taxon>Bacteria</taxon>
        <taxon>Pseudomonadati</taxon>
        <taxon>Pseudomonadota</taxon>
        <taxon>Betaproteobacteria</taxon>
        <taxon>Rhodocyclales</taxon>
        <taxon>Rhodocyclaceae</taxon>
        <taxon>Aromatoleum</taxon>
    </lineage>
</organism>
<dbReference type="Pfam" id="PF00072">
    <property type="entry name" value="Response_reg"/>
    <property type="match status" value="1"/>
</dbReference>
<feature type="domain" description="Histidine kinase" evidence="17">
    <location>
        <begin position="864"/>
        <end position="1088"/>
    </location>
</feature>
<dbReference type="InterPro" id="IPR003594">
    <property type="entry name" value="HATPase_dom"/>
</dbReference>
<dbReference type="PANTHER" id="PTHR45339:SF1">
    <property type="entry name" value="HYBRID SIGNAL TRANSDUCTION HISTIDINE KINASE J"/>
    <property type="match status" value="1"/>
</dbReference>
<dbReference type="PROSITE" id="PS50839">
    <property type="entry name" value="CHASE"/>
    <property type="match status" value="1"/>
</dbReference>
<dbReference type="Gene3D" id="3.30.450.350">
    <property type="entry name" value="CHASE domain"/>
    <property type="match status" value="1"/>
</dbReference>
<dbReference type="Pfam" id="PF03924">
    <property type="entry name" value="CHASE"/>
    <property type="match status" value="1"/>
</dbReference>
<keyword evidence="10" id="KW-0902">Two-component regulatory system</keyword>
<evidence type="ECO:0000256" key="13">
    <source>
        <dbReference type="PROSITE-ProRule" id="PRU00169"/>
    </source>
</evidence>
<proteinExistence type="predicted"/>
<dbReference type="Gene3D" id="3.30.450.20">
    <property type="entry name" value="PAS domain"/>
    <property type="match status" value="2"/>
</dbReference>
<dbReference type="CDD" id="cd00088">
    <property type="entry name" value="HPT"/>
    <property type="match status" value="1"/>
</dbReference>
<evidence type="ECO:0000313" key="23">
    <source>
        <dbReference type="Proteomes" id="UP000623795"/>
    </source>
</evidence>
<dbReference type="CDD" id="cd00130">
    <property type="entry name" value="PAS"/>
    <property type="match status" value="2"/>
</dbReference>
<evidence type="ECO:0000313" key="22">
    <source>
        <dbReference type="EMBL" id="NMG42746.1"/>
    </source>
</evidence>
<dbReference type="Pfam" id="PF02518">
    <property type="entry name" value="HATPase_c"/>
    <property type="match status" value="1"/>
</dbReference>
<dbReference type="InterPro" id="IPR042240">
    <property type="entry name" value="CHASE_sf"/>
</dbReference>
<keyword evidence="11 16" id="KW-0472">Membrane</keyword>
<keyword evidence="7" id="KW-0547">Nucleotide-binding</keyword>
<dbReference type="InterPro" id="IPR001610">
    <property type="entry name" value="PAC"/>
</dbReference>
<dbReference type="PRINTS" id="PR00344">
    <property type="entry name" value="BCTRLSENSOR"/>
</dbReference>
<dbReference type="InterPro" id="IPR013767">
    <property type="entry name" value="PAS_fold"/>
</dbReference>
<evidence type="ECO:0000256" key="5">
    <source>
        <dbReference type="ARBA" id="ARBA00022553"/>
    </source>
</evidence>
<dbReference type="PANTHER" id="PTHR45339">
    <property type="entry name" value="HYBRID SIGNAL TRANSDUCTION HISTIDINE KINASE J"/>
    <property type="match status" value="1"/>
</dbReference>
<dbReference type="Pfam" id="PF00989">
    <property type="entry name" value="PAS"/>
    <property type="match status" value="1"/>
</dbReference>
<evidence type="ECO:0000256" key="9">
    <source>
        <dbReference type="ARBA" id="ARBA00022989"/>
    </source>
</evidence>
<keyword evidence="23" id="KW-1185">Reference proteome</keyword>
<dbReference type="InterPro" id="IPR000014">
    <property type="entry name" value="PAS"/>
</dbReference>
<gene>
    <name evidence="22" type="ORF">GPA22_03225</name>
</gene>
<comment type="catalytic activity">
    <reaction evidence="1">
        <text>ATP + protein L-histidine = ADP + protein N-phospho-L-histidine.</text>
        <dbReference type="EC" id="2.7.13.3"/>
    </reaction>
</comment>
<dbReference type="PROSITE" id="PS50112">
    <property type="entry name" value="PAS"/>
    <property type="match status" value="2"/>
</dbReference>
<dbReference type="Pfam" id="PF00512">
    <property type="entry name" value="HisKA"/>
    <property type="match status" value="1"/>
</dbReference>
<dbReference type="EC" id="2.7.13.3" evidence="3"/>
<evidence type="ECO:0000256" key="7">
    <source>
        <dbReference type="ARBA" id="ARBA00022741"/>
    </source>
</evidence>
<dbReference type="InterPro" id="IPR036890">
    <property type="entry name" value="HATPase_C_sf"/>
</dbReference>
<dbReference type="Gene3D" id="1.10.287.130">
    <property type="match status" value="1"/>
</dbReference>
<evidence type="ECO:0000256" key="6">
    <source>
        <dbReference type="ARBA" id="ARBA00022692"/>
    </source>
</evidence>
<dbReference type="InterPro" id="IPR008207">
    <property type="entry name" value="Sig_transdc_His_kin_Hpt_dom"/>
</dbReference>
<dbReference type="Pfam" id="PF08447">
    <property type="entry name" value="PAS_3"/>
    <property type="match status" value="1"/>
</dbReference>
<dbReference type="SMART" id="SM00388">
    <property type="entry name" value="HisKA"/>
    <property type="match status" value="1"/>
</dbReference>
<feature type="domain" description="PAS" evidence="19">
    <location>
        <begin position="577"/>
        <end position="647"/>
    </location>
</feature>
<keyword evidence="4" id="KW-1003">Cell membrane</keyword>
<dbReference type="InterPro" id="IPR036097">
    <property type="entry name" value="HisK_dim/P_sf"/>
</dbReference>
<dbReference type="Pfam" id="PF05231">
    <property type="entry name" value="MASE1"/>
    <property type="match status" value="1"/>
</dbReference>
<evidence type="ECO:0000259" key="21">
    <source>
        <dbReference type="PROSITE" id="PS50894"/>
    </source>
</evidence>
<keyword evidence="6 16" id="KW-0812">Transmembrane</keyword>
<feature type="coiled-coil region" evidence="14">
    <location>
        <begin position="560"/>
        <end position="587"/>
    </location>
</feature>
<dbReference type="InterPro" id="IPR035965">
    <property type="entry name" value="PAS-like_dom_sf"/>
</dbReference>
<feature type="transmembrane region" description="Helical" evidence="16">
    <location>
        <begin position="231"/>
        <end position="251"/>
    </location>
</feature>
<evidence type="ECO:0000259" key="19">
    <source>
        <dbReference type="PROSITE" id="PS50112"/>
    </source>
</evidence>
<comment type="subcellular location">
    <subcellularLocation>
        <location evidence="2">Cell membrane</location>
        <topology evidence="2">Multi-pass membrane protein</topology>
    </subcellularLocation>
</comment>
<dbReference type="SUPFAM" id="SSF47226">
    <property type="entry name" value="Histidine-containing phosphotransfer domain, HPT domain"/>
    <property type="match status" value="1"/>
</dbReference>
<dbReference type="InterPro" id="IPR036641">
    <property type="entry name" value="HPT_dom_sf"/>
</dbReference>
<evidence type="ECO:0000256" key="15">
    <source>
        <dbReference type="SAM" id="MobiDB-lite"/>
    </source>
</evidence>
<dbReference type="EMBL" id="WTVN01000003">
    <property type="protein sequence ID" value="NMG42746.1"/>
    <property type="molecule type" value="Genomic_DNA"/>
</dbReference>
<feature type="domain" description="HPt" evidence="21">
    <location>
        <begin position="1403"/>
        <end position="1500"/>
    </location>
</feature>
<reference evidence="22 23" key="1">
    <citation type="submission" date="2019-12" db="EMBL/GenBank/DDBJ databases">
        <title>Comparative genomics gives insights into the taxonomy of the Azoarcus-Aromatoleum group and reveals separate origins of nif in the plant-associated Azoarcus and non-plant-associated Aromatoleum sub-groups.</title>
        <authorList>
            <person name="Lafos M."/>
            <person name="Maluk M."/>
            <person name="Batista M."/>
            <person name="Junghare M."/>
            <person name="Carmona M."/>
            <person name="Faoro H."/>
            <person name="Cruz L.M."/>
            <person name="Battistoni F."/>
            <person name="De Souza E."/>
            <person name="Pedrosa F."/>
            <person name="Chen W.-M."/>
            <person name="Poole P.S."/>
            <person name="Dixon R.A."/>
            <person name="James E.K."/>
        </authorList>
    </citation>
    <scope>NUCLEOTIDE SEQUENCE [LARGE SCALE GENOMIC DNA]</scope>
    <source>
        <strain evidence="22 23">Td21</strain>
    </source>
</reference>
<accession>A0ABX1PW57</accession>
<feature type="transmembrane region" description="Helical" evidence="16">
    <location>
        <begin position="530"/>
        <end position="554"/>
    </location>
</feature>
<evidence type="ECO:0000256" key="2">
    <source>
        <dbReference type="ARBA" id="ARBA00004651"/>
    </source>
</evidence>
<dbReference type="InterPro" id="IPR001789">
    <property type="entry name" value="Sig_transdc_resp-reg_receiver"/>
</dbReference>
<feature type="transmembrane region" description="Helical" evidence="16">
    <location>
        <begin position="48"/>
        <end position="65"/>
    </location>
</feature>
<dbReference type="SMART" id="SM01079">
    <property type="entry name" value="CHASE"/>
    <property type="match status" value="1"/>
</dbReference>
<name>A0ABX1PW57_9RHOO</name>
<feature type="transmembrane region" description="Helical" evidence="16">
    <location>
        <begin position="159"/>
        <end position="182"/>
    </location>
</feature>
<dbReference type="InterPro" id="IPR006189">
    <property type="entry name" value="CHASE_dom"/>
</dbReference>
<dbReference type="SMART" id="SM00091">
    <property type="entry name" value="PAS"/>
    <property type="match status" value="2"/>
</dbReference>
<feature type="region of interest" description="Disordered" evidence="15">
    <location>
        <begin position="1"/>
        <end position="22"/>
    </location>
</feature>
<feature type="modified residue" description="4-aspartylphosphate" evidence="13">
    <location>
        <position position="1296"/>
    </location>
</feature>
<evidence type="ECO:0000259" key="18">
    <source>
        <dbReference type="PROSITE" id="PS50110"/>
    </source>
</evidence>
<feature type="modified residue" description="Phosphohistidine" evidence="12">
    <location>
        <position position="1442"/>
    </location>
</feature>
<dbReference type="InterPro" id="IPR004358">
    <property type="entry name" value="Sig_transdc_His_kin-like_C"/>
</dbReference>
<dbReference type="Gene3D" id="3.30.565.10">
    <property type="entry name" value="Histidine kinase-like ATPase, C-terminal domain"/>
    <property type="match status" value="1"/>
</dbReference>
<dbReference type="CDD" id="cd16922">
    <property type="entry name" value="HATPase_EvgS-ArcB-TorS-like"/>
    <property type="match status" value="1"/>
</dbReference>
<dbReference type="SUPFAM" id="SSF55874">
    <property type="entry name" value="ATPase domain of HSP90 chaperone/DNA topoisomerase II/histidine kinase"/>
    <property type="match status" value="1"/>
</dbReference>
<sequence>MPKTSPMTRTASPVHAGSRHAPFEQEPTRVETAFPAVDPAAALVGNRLWTRILLVAAVYAAAALISKPLGASPGIATSLWPPAGVALVCLILFGIRAFPGVWLGAFLFSLLFDPTTVGGLVAGFWATGATLQAVLGAWFTRRYLRSPFALASHWRLVRILLLTGPVACVASATFGIGALVGLERLASVNAADEWLAVWAGDTIGVILFAPLGLLVMPGVRPAWTASGRSGLRVAAALLATAILLGVGRVGVHRIEAERKRADIALRIDEVVELGLLPLPNVVAMLEGVERFISANATLTREEFATYTRWITRHPALSSVDWAPRVLRDQRAAFESAARAGGVPDYRLFEPDTDGSPLPARDRPEYYPVLFTEPLEKNRMILGLDHAFNFERMEDMHHASDPGSPHLFYRPRLRRSPNPSLLVFQRVLAKDAAGAAAAGAKDSETRGYVVGVYDVAALLAPLLDAARARGVLCRVRDVTGGETAYTLVDDLTADVPPLVTRDIEVAGRSFRLEMQPGPGFAAMAYGAESHIFHVFSVLVALLVSFGALSTAGYAAGIERTVAQRTAELEDELRARRSAENERDRLFNLSLDLLGIASFDGYFKRINPAFRKTLGWSDEEFLAHPFLDFVHPDDHAATQAELAKLAAGTPMQGFENRYRCKDGSWRWLEWKVLPQPDGLMFCSATDGTERHEHALRLGQLNTVLARRVEERTAALDALHAKKEELRAVLDHLLDCVVTIDERGVVQRANPAIEQVLGYSPEELVGQNVAMLMPSPHCEQHDDYLRRYVGTGERHIIGTRREVEGRHKLGHAVALELSVAEYSIGKERFFIGTLHDITKRRTLIAALQQARDDAEQASRAKSAFLAAMSHEIRTPMNGVVGLVDVLAHTGLTEQQADLIATIRSSSSTLLEIIDDILDFSKIEAGRLELDMAPVALGELAEGLATSLAPVANGRDVDLSIFVAPDLPRLLMADEMRVRQVLYNLVGNAIKFSAGRPGIRGRVGIRVAVAQRDPLRVAISVSDNGIGIAPDKVNELFHPFTQAETSTTRRFGGTGLGLAICRRLVALMDGDVAVESRPGEGARFTVTLPFTPAEVQAAQPDPQLAGVGCILIDDAELATDDLRIYLEHAGAHVHVAADVSAAAAAVQALGASAIVIGFVGTGANEQRIAETLAGVRRVCIKRGRRQRPRISDPHTVTIDGNALRRHALLRAVAVAAGLASPEIFPSFLPVSEQAATLTMPDIEQARREGRLILVADDDEVNRKVLIHQLALLGYAAVLANDGVEALQMWRKGHYALVLADIHMPEMDGYRLTESIRHEEGDKGRTPVVAVTANALRGEERRAYAAGMDGYLTKPVLLEALSATLRQWLPEGEVPRAAGQAAQRIGLEPTGELPLLDLSALAKLVGEEETVIREFLQEFAESARRHATTMGDAETRGELHVIAATAHRLKSSARAVGALLLGDACAALEENAKKGDHTLIANQMARFNASFEATMARVVEDLSAETLPLRGEVR</sequence>
<evidence type="ECO:0000256" key="14">
    <source>
        <dbReference type="SAM" id="Coils"/>
    </source>
</evidence>
<dbReference type="PROSITE" id="PS50109">
    <property type="entry name" value="HIS_KIN"/>
    <property type="match status" value="1"/>
</dbReference>
<dbReference type="SMART" id="SM00387">
    <property type="entry name" value="HATPase_c"/>
    <property type="match status" value="1"/>
</dbReference>
<dbReference type="SMART" id="SM00086">
    <property type="entry name" value="PAC"/>
    <property type="match status" value="2"/>
</dbReference>
<evidence type="ECO:0000256" key="4">
    <source>
        <dbReference type="ARBA" id="ARBA00022475"/>
    </source>
</evidence>
<evidence type="ECO:0000256" key="16">
    <source>
        <dbReference type="SAM" id="Phobius"/>
    </source>
</evidence>
<keyword evidence="8" id="KW-0067">ATP-binding</keyword>
<dbReference type="PROSITE" id="PS50110">
    <property type="entry name" value="RESPONSE_REGULATORY"/>
    <property type="match status" value="1"/>
</dbReference>
<dbReference type="InterPro" id="IPR011006">
    <property type="entry name" value="CheY-like_superfamily"/>
</dbReference>
<comment type="caution">
    <text evidence="22">The sequence shown here is derived from an EMBL/GenBank/DDBJ whole genome shotgun (WGS) entry which is preliminary data.</text>
</comment>
<dbReference type="SUPFAM" id="SSF52172">
    <property type="entry name" value="CheY-like"/>
    <property type="match status" value="1"/>
</dbReference>
<feature type="domain" description="PAS" evidence="19">
    <location>
        <begin position="719"/>
        <end position="772"/>
    </location>
</feature>
<dbReference type="InterPro" id="IPR013655">
    <property type="entry name" value="PAS_fold_3"/>
</dbReference>
<feature type="domain" description="CHASE" evidence="20">
    <location>
        <begin position="294"/>
        <end position="461"/>
    </location>
</feature>